<keyword evidence="3" id="KW-0808">Transferase</keyword>
<evidence type="ECO:0000259" key="8">
    <source>
        <dbReference type="PROSITE" id="PS50011"/>
    </source>
</evidence>
<feature type="domain" description="Protein kinase" evidence="8">
    <location>
        <begin position="20"/>
        <end position="273"/>
    </location>
</feature>
<dbReference type="PANTHER" id="PTHR43289:SF6">
    <property type="entry name" value="SERINE_THREONINE-PROTEIN KINASE NEKL-3"/>
    <property type="match status" value="1"/>
</dbReference>
<dbReference type="GO" id="GO:0004713">
    <property type="term" value="F:protein tyrosine kinase activity"/>
    <property type="evidence" value="ECO:0007669"/>
    <property type="project" value="InterPro"/>
</dbReference>
<protein>
    <recommendedName>
        <fullName evidence="1">non-specific serine/threonine protein kinase</fullName>
        <ecNumber evidence="1">2.7.11.1</ecNumber>
    </recommendedName>
</protein>
<dbReference type="InterPro" id="IPR020635">
    <property type="entry name" value="Tyr_kinase_cat_dom"/>
</dbReference>
<evidence type="ECO:0000256" key="3">
    <source>
        <dbReference type="ARBA" id="ARBA00022679"/>
    </source>
</evidence>
<dbReference type="PROSITE" id="PS00109">
    <property type="entry name" value="PROTEIN_KINASE_TYR"/>
    <property type="match status" value="1"/>
</dbReference>
<dbReference type="Gene3D" id="3.30.200.20">
    <property type="entry name" value="Phosphorylase Kinase, domain 1"/>
    <property type="match status" value="1"/>
</dbReference>
<organism evidence="9 10">
    <name type="scientific">Streptomyces roseirectus</name>
    <dbReference type="NCBI Taxonomy" id="2768066"/>
    <lineage>
        <taxon>Bacteria</taxon>
        <taxon>Bacillati</taxon>
        <taxon>Actinomycetota</taxon>
        <taxon>Actinomycetes</taxon>
        <taxon>Kitasatosporales</taxon>
        <taxon>Streptomycetaceae</taxon>
        <taxon>Streptomyces</taxon>
    </lineage>
</organism>
<dbReference type="InterPro" id="IPR011009">
    <property type="entry name" value="Kinase-like_dom_sf"/>
</dbReference>
<dbReference type="RefSeq" id="WP_187747710.1">
    <property type="nucleotide sequence ID" value="NZ_CP060828.1"/>
</dbReference>
<dbReference type="Gene3D" id="1.10.510.10">
    <property type="entry name" value="Transferase(Phosphotransferase) domain 1"/>
    <property type="match status" value="1"/>
</dbReference>
<feature type="region of interest" description="Disordered" evidence="7">
    <location>
        <begin position="274"/>
        <end position="303"/>
    </location>
</feature>
<dbReference type="EC" id="2.7.11.1" evidence="1"/>
<name>A0A7H0ID34_9ACTN</name>
<dbReference type="PANTHER" id="PTHR43289">
    <property type="entry name" value="MITOGEN-ACTIVATED PROTEIN KINASE KINASE KINASE 20-RELATED"/>
    <property type="match status" value="1"/>
</dbReference>
<evidence type="ECO:0000256" key="5">
    <source>
        <dbReference type="ARBA" id="ARBA00022777"/>
    </source>
</evidence>
<evidence type="ECO:0000256" key="1">
    <source>
        <dbReference type="ARBA" id="ARBA00012513"/>
    </source>
</evidence>
<dbReference type="SUPFAM" id="SSF56112">
    <property type="entry name" value="Protein kinase-like (PK-like)"/>
    <property type="match status" value="1"/>
</dbReference>
<evidence type="ECO:0000256" key="4">
    <source>
        <dbReference type="ARBA" id="ARBA00022741"/>
    </source>
</evidence>
<keyword evidence="2 9" id="KW-0723">Serine/threonine-protein kinase</keyword>
<dbReference type="Proteomes" id="UP000516052">
    <property type="component" value="Chromosome"/>
</dbReference>
<evidence type="ECO:0000313" key="10">
    <source>
        <dbReference type="Proteomes" id="UP000516052"/>
    </source>
</evidence>
<evidence type="ECO:0000256" key="6">
    <source>
        <dbReference type="ARBA" id="ARBA00022840"/>
    </source>
</evidence>
<dbReference type="KEGG" id="sroi:IAG44_15515"/>
<reference evidence="9 10" key="1">
    <citation type="submission" date="2020-08" db="EMBL/GenBank/DDBJ databases">
        <title>A novel species.</title>
        <authorList>
            <person name="Gao J."/>
        </authorList>
    </citation>
    <scope>NUCLEOTIDE SEQUENCE [LARGE SCALE GENOMIC DNA]</scope>
    <source>
        <strain evidence="9 10">CRXT-G-22</strain>
    </source>
</reference>
<dbReference type="AlphaFoldDB" id="A0A7H0ID34"/>
<keyword evidence="6" id="KW-0067">ATP-binding</keyword>
<dbReference type="GO" id="GO:0004674">
    <property type="term" value="F:protein serine/threonine kinase activity"/>
    <property type="evidence" value="ECO:0007669"/>
    <property type="project" value="UniProtKB-KW"/>
</dbReference>
<gene>
    <name evidence="9" type="ORF">IAG44_15515</name>
</gene>
<sequence length="318" mass="33757">MSNDLGAGDDDGGSIVGGRYRLLGRIGGGDAGRVWRGWDEVAEREVAVKEPRLPGEPGDEVYRRAAHRLYREARAAARVEHPGAVVIHDVVAEGEDELPWIVMELVEGESLAEVIGRGALGVAEAARVGGVLLGALRAAHAVGIVHRDVRPANVLLGADGRVVLTDFGIAHGYGDETPAGELEFAAPEWLAGEHAGPESDLWSLGVLLYAAVEGASPFLRPTAEETRAAVLAGETAEPRHAGELAPLLQGLLVTDPGARLDADEVEKVLHALSGSRPEGTAERTGARRVVAREETQETRVEMETPARRRPFPLSLFFG</sequence>
<accession>A0A7H0ID34</accession>
<dbReference type="InterPro" id="IPR008266">
    <property type="entry name" value="Tyr_kinase_AS"/>
</dbReference>
<evidence type="ECO:0000256" key="2">
    <source>
        <dbReference type="ARBA" id="ARBA00022527"/>
    </source>
</evidence>
<dbReference type="PROSITE" id="PS50011">
    <property type="entry name" value="PROTEIN_KINASE_DOM"/>
    <property type="match status" value="1"/>
</dbReference>
<dbReference type="GO" id="GO:0005524">
    <property type="term" value="F:ATP binding"/>
    <property type="evidence" value="ECO:0007669"/>
    <property type="project" value="UniProtKB-KW"/>
</dbReference>
<evidence type="ECO:0000313" key="9">
    <source>
        <dbReference type="EMBL" id="QNP70700.1"/>
    </source>
</evidence>
<keyword evidence="4" id="KW-0547">Nucleotide-binding</keyword>
<dbReference type="CDD" id="cd14014">
    <property type="entry name" value="STKc_PknB_like"/>
    <property type="match status" value="1"/>
</dbReference>
<keyword evidence="10" id="KW-1185">Reference proteome</keyword>
<dbReference type="EMBL" id="CP060828">
    <property type="protein sequence ID" value="QNP70700.1"/>
    <property type="molecule type" value="Genomic_DNA"/>
</dbReference>
<dbReference type="SMART" id="SM00219">
    <property type="entry name" value="TyrKc"/>
    <property type="match status" value="1"/>
</dbReference>
<keyword evidence="5 9" id="KW-0418">Kinase</keyword>
<evidence type="ECO:0000256" key="7">
    <source>
        <dbReference type="SAM" id="MobiDB-lite"/>
    </source>
</evidence>
<dbReference type="Pfam" id="PF00069">
    <property type="entry name" value="Pkinase"/>
    <property type="match status" value="1"/>
</dbReference>
<dbReference type="InterPro" id="IPR000719">
    <property type="entry name" value="Prot_kinase_dom"/>
</dbReference>
<feature type="compositionally biased region" description="Basic and acidic residues" evidence="7">
    <location>
        <begin position="279"/>
        <end position="303"/>
    </location>
</feature>
<proteinExistence type="predicted"/>